<name>A0A2W1MZK8_9FLAO</name>
<dbReference type="OrthoDB" id="9798438at2"/>
<dbReference type="RefSeq" id="WP_111064250.1">
    <property type="nucleotide sequence ID" value="NZ_JBHUCU010000001.1"/>
</dbReference>
<feature type="signal peptide" evidence="2">
    <location>
        <begin position="1"/>
        <end position="19"/>
    </location>
</feature>
<gene>
    <name evidence="4" type="ORF">DNU06_14660</name>
</gene>
<keyword evidence="5" id="KW-1185">Reference proteome</keyword>
<dbReference type="Pfam" id="PF18962">
    <property type="entry name" value="Por_Secre_tail"/>
    <property type="match status" value="1"/>
</dbReference>
<comment type="caution">
    <text evidence="4">The sequence shown here is derived from an EMBL/GenBank/DDBJ whole genome shotgun (WGS) entry which is preliminary data.</text>
</comment>
<dbReference type="Proteomes" id="UP000249248">
    <property type="component" value="Unassembled WGS sequence"/>
</dbReference>
<evidence type="ECO:0000259" key="3">
    <source>
        <dbReference type="Pfam" id="PF18962"/>
    </source>
</evidence>
<protein>
    <recommendedName>
        <fullName evidence="3">Secretion system C-terminal sorting domain-containing protein</fullName>
    </recommendedName>
</protein>
<feature type="domain" description="Secretion system C-terminal sorting" evidence="3">
    <location>
        <begin position="296"/>
        <end position="351"/>
    </location>
</feature>
<feature type="chain" id="PRO_5015853963" description="Secretion system C-terminal sorting domain-containing protein" evidence="2">
    <location>
        <begin position="20"/>
        <end position="365"/>
    </location>
</feature>
<evidence type="ECO:0000313" key="4">
    <source>
        <dbReference type="EMBL" id="PZE16041.1"/>
    </source>
</evidence>
<dbReference type="InterPro" id="IPR026444">
    <property type="entry name" value="Secre_tail"/>
</dbReference>
<dbReference type="EMBL" id="QKSB01000012">
    <property type="protein sequence ID" value="PZE16041.1"/>
    <property type="molecule type" value="Genomic_DNA"/>
</dbReference>
<dbReference type="NCBIfam" id="TIGR04183">
    <property type="entry name" value="Por_Secre_tail"/>
    <property type="match status" value="1"/>
</dbReference>
<evidence type="ECO:0000256" key="2">
    <source>
        <dbReference type="SAM" id="SignalP"/>
    </source>
</evidence>
<evidence type="ECO:0000256" key="1">
    <source>
        <dbReference type="ARBA" id="ARBA00022729"/>
    </source>
</evidence>
<accession>A0A2W1MZK8</accession>
<reference evidence="4 5" key="1">
    <citation type="submission" date="2018-06" db="EMBL/GenBank/DDBJ databases">
        <title>The draft genome sequence of Crocinitomix sp. SM1701.</title>
        <authorList>
            <person name="Zhang X."/>
        </authorList>
    </citation>
    <scope>NUCLEOTIDE SEQUENCE [LARGE SCALE GENOMIC DNA]</scope>
    <source>
        <strain evidence="4 5">SM1701</strain>
    </source>
</reference>
<proteinExistence type="predicted"/>
<keyword evidence="1 2" id="KW-0732">Signal</keyword>
<sequence>MRLAFFISSLFLSIYPIWAQSMVTVTPLNAQVSETSGLVFVAGKLITHNDSGGAAALYELDTTTGDVTRTVVVQNASNIDWEAITRDADFIYVGDFGNNNGDRTDLSIYKISIEDYINSTNDTVVADTIQFSYADQTQFNSTQFSTNFDAEAFIVSQDSLYIFTKNWGNYWTSIYGLPKQVGNYSISKIDSINVQGLITDACYHIPAQKIWLTGYTFSPFLVTLDQVVPPYFSNSSLTKTNVTTTASVQIEGIIALDAHTYYISSETHSSGEATLYRGKTIFTLGLKHHAAVKVLVYPNPVEDFMHIQTASTPIKVFVFDTMGKIVLTGSSSVIACSELKPGLYVLKCMEAINNQHLLTTKFMKY</sequence>
<organism evidence="4 5">
    <name type="scientific">Putridiphycobacter roseus</name>
    <dbReference type="NCBI Taxonomy" id="2219161"/>
    <lineage>
        <taxon>Bacteria</taxon>
        <taxon>Pseudomonadati</taxon>
        <taxon>Bacteroidota</taxon>
        <taxon>Flavobacteriia</taxon>
        <taxon>Flavobacteriales</taxon>
        <taxon>Crocinitomicaceae</taxon>
        <taxon>Putridiphycobacter</taxon>
    </lineage>
</organism>
<dbReference type="AlphaFoldDB" id="A0A2W1MZK8"/>
<evidence type="ECO:0000313" key="5">
    <source>
        <dbReference type="Proteomes" id="UP000249248"/>
    </source>
</evidence>